<protein>
    <submittedName>
        <fullName evidence="2">Uncharacterized protein</fullName>
    </submittedName>
</protein>
<organism evidence="2">
    <name type="scientific">Oryza glumipatula</name>
    <dbReference type="NCBI Taxonomy" id="40148"/>
    <lineage>
        <taxon>Eukaryota</taxon>
        <taxon>Viridiplantae</taxon>
        <taxon>Streptophyta</taxon>
        <taxon>Embryophyta</taxon>
        <taxon>Tracheophyta</taxon>
        <taxon>Spermatophyta</taxon>
        <taxon>Magnoliopsida</taxon>
        <taxon>Liliopsida</taxon>
        <taxon>Poales</taxon>
        <taxon>Poaceae</taxon>
        <taxon>BOP clade</taxon>
        <taxon>Oryzoideae</taxon>
        <taxon>Oryzeae</taxon>
        <taxon>Oryzinae</taxon>
        <taxon>Oryza</taxon>
    </lineage>
</organism>
<dbReference type="HOGENOM" id="CLU_145060_0_0_1"/>
<sequence length="152" mass="17591">MSFFLQFQPTCGKRPIGARFSTSGTYSVETNLMFCSNHRATRRGYTGDPPTTVLERENADAHKDQVKGLNGRISKLNGTIKELNDTIEALERQVQNLTRYKEEKQKRHANLQKEFAELERKYRDLDAAHKNCGPTVRFPVFTVGQPYYHHHY</sequence>
<reference evidence="2" key="1">
    <citation type="submission" date="2015-04" db="UniProtKB">
        <authorList>
            <consortium name="EnsemblPlants"/>
        </authorList>
    </citation>
    <scope>IDENTIFICATION</scope>
</reference>
<dbReference type="AlphaFoldDB" id="A0A0E0AZB0"/>
<dbReference type="EnsemblPlants" id="OGLUM09G00460.1">
    <property type="protein sequence ID" value="OGLUM09G00460.1"/>
    <property type="gene ID" value="OGLUM09G00460"/>
</dbReference>
<keyword evidence="3" id="KW-1185">Reference proteome</keyword>
<dbReference type="SUPFAM" id="SSF90257">
    <property type="entry name" value="Myosin rod fragments"/>
    <property type="match status" value="1"/>
</dbReference>
<reference evidence="2" key="2">
    <citation type="submission" date="2018-05" db="EMBL/GenBank/DDBJ databases">
        <title>OgluRS3 (Oryza glumaepatula Reference Sequence Version 3).</title>
        <authorList>
            <person name="Zhang J."/>
            <person name="Kudrna D."/>
            <person name="Lee S."/>
            <person name="Talag J."/>
            <person name="Welchert J."/>
            <person name="Wing R.A."/>
        </authorList>
    </citation>
    <scope>NUCLEOTIDE SEQUENCE [LARGE SCALE GENOMIC DNA]</scope>
</reference>
<evidence type="ECO:0000313" key="3">
    <source>
        <dbReference type="Proteomes" id="UP000026961"/>
    </source>
</evidence>
<feature type="coiled-coil region" evidence="1">
    <location>
        <begin position="66"/>
        <end position="128"/>
    </location>
</feature>
<proteinExistence type="predicted"/>
<name>A0A0E0AZB0_9ORYZ</name>
<dbReference type="Gramene" id="OGLUM09G00460.1">
    <property type="protein sequence ID" value="OGLUM09G00460.1"/>
    <property type="gene ID" value="OGLUM09G00460"/>
</dbReference>
<evidence type="ECO:0000313" key="2">
    <source>
        <dbReference type="EnsemblPlants" id="OGLUM09G00460.1"/>
    </source>
</evidence>
<keyword evidence="1" id="KW-0175">Coiled coil</keyword>
<dbReference type="Gene3D" id="1.20.5.340">
    <property type="match status" value="1"/>
</dbReference>
<accession>A0A0E0AZB0</accession>
<dbReference type="Proteomes" id="UP000026961">
    <property type="component" value="Chromosome 9"/>
</dbReference>
<evidence type="ECO:0000256" key="1">
    <source>
        <dbReference type="SAM" id="Coils"/>
    </source>
</evidence>